<keyword evidence="6" id="KW-1133">Transmembrane helix</keyword>
<dbReference type="PROSITE" id="PS50835">
    <property type="entry name" value="IG_LIKE"/>
    <property type="match status" value="3"/>
</dbReference>
<feature type="signal peptide" evidence="7">
    <location>
        <begin position="1"/>
        <end position="25"/>
    </location>
</feature>
<evidence type="ECO:0000256" key="3">
    <source>
        <dbReference type="ARBA" id="ARBA00023157"/>
    </source>
</evidence>
<evidence type="ECO:0000256" key="6">
    <source>
        <dbReference type="SAM" id="Phobius"/>
    </source>
</evidence>
<dbReference type="GO" id="GO:0043005">
    <property type="term" value="C:neuron projection"/>
    <property type="evidence" value="ECO:0007669"/>
    <property type="project" value="TreeGrafter"/>
</dbReference>
<dbReference type="InterPro" id="IPR036179">
    <property type="entry name" value="Ig-like_dom_sf"/>
</dbReference>
<keyword evidence="6" id="KW-0472">Membrane</keyword>
<dbReference type="InterPro" id="IPR013151">
    <property type="entry name" value="Immunoglobulin_dom"/>
</dbReference>
<feature type="region of interest" description="Disordered" evidence="5">
    <location>
        <begin position="348"/>
        <end position="368"/>
    </location>
</feature>
<dbReference type="Gene3D" id="2.60.40.10">
    <property type="entry name" value="Immunoglobulins"/>
    <property type="match status" value="3"/>
</dbReference>
<evidence type="ECO:0000313" key="10">
    <source>
        <dbReference type="Proteomes" id="UP000005408"/>
    </source>
</evidence>
<keyword evidence="1 7" id="KW-0732">Signal</keyword>
<evidence type="ECO:0000259" key="8">
    <source>
        <dbReference type="PROSITE" id="PS50835"/>
    </source>
</evidence>
<dbReference type="PANTHER" id="PTHR12231">
    <property type="entry name" value="CTX-RELATED TYPE I TRANSMEMBRANE PROTEIN"/>
    <property type="match status" value="1"/>
</dbReference>
<feature type="chain" id="PRO_5036461136" description="Ig-like domain-containing protein" evidence="7">
    <location>
        <begin position="26"/>
        <end position="430"/>
    </location>
</feature>
<evidence type="ECO:0000256" key="7">
    <source>
        <dbReference type="SAM" id="SignalP"/>
    </source>
</evidence>
<feature type="domain" description="Ig-like" evidence="8">
    <location>
        <begin position="248"/>
        <end position="329"/>
    </location>
</feature>
<dbReference type="Pfam" id="PF07679">
    <property type="entry name" value="I-set"/>
    <property type="match status" value="1"/>
</dbReference>
<reference evidence="9" key="1">
    <citation type="submission" date="2022-08" db="UniProtKB">
        <authorList>
            <consortium name="EnsemblMetazoa"/>
        </authorList>
    </citation>
    <scope>IDENTIFICATION</scope>
    <source>
        <strain evidence="9">05x7-T-G4-1.051#20</strain>
    </source>
</reference>
<dbReference type="InterPro" id="IPR003598">
    <property type="entry name" value="Ig_sub2"/>
</dbReference>
<organism evidence="9 10">
    <name type="scientific">Magallana gigas</name>
    <name type="common">Pacific oyster</name>
    <name type="synonym">Crassostrea gigas</name>
    <dbReference type="NCBI Taxonomy" id="29159"/>
    <lineage>
        <taxon>Eukaryota</taxon>
        <taxon>Metazoa</taxon>
        <taxon>Spiralia</taxon>
        <taxon>Lophotrochozoa</taxon>
        <taxon>Mollusca</taxon>
        <taxon>Bivalvia</taxon>
        <taxon>Autobranchia</taxon>
        <taxon>Pteriomorphia</taxon>
        <taxon>Ostreida</taxon>
        <taxon>Ostreoidea</taxon>
        <taxon>Ostreidae</taxon>
        <taxon>Magallana</taxon>
    </lineage>
</organism>
<dbReference type="InterPro" id="IPR003599">
    <property type="entry name" value="Ig_sub"/>
</dbReference>
<dbReference type="SMART" id="SM00408">
    <property type="entry name" value="IGc2"/>
    <property type="match status" value="3"/>
</dbReference>
<feature type="domain" description="Ig-like" evidence="8">
    <location>
        <begin position="136"/>
        <end position="240"/>
    </location>
</feature>
<evidence type="ECO:0000256" key="2">
    <source>
        <dbReference type="ARBA" id="ARBA00022737"/>
    </source>
</evidence>
<accession>A0A8W8I6Q6</accession>
<dbReference type="PANTHER" id="PTHR12231:SF253">
    <property type="entry name" value="DPR-INTERACTING PROTEIN ETA, ISOFORM B-RELATED"/>
    <property type="match status" value="1"/>
</dbReference>
<keyword evidence="4" id="KW-0393">Immunoglobulin domain</keyword>
<keyword evidence="10" id="KW-1185">Reference proteome</keyword>
<dbReference type="SUPFAM" id="SSF48726">
    <property type="entry name" value="Immunoglobulin"/>
    <property type="match status" value="3"/>
</dbReference>
<keyword evidence="6" id="KW-0812">Transmembrane</keyword>
<name>A0A8W8I6Q6_MAGGI</name>
<dbReference type="SMART" id="SM00409">
    <property type="entry name" value="IG"/>
    <property type="match status" value="3"/>
</dbReference>
<feature type="domain" description="Ig-like" evidence="8">
    <location>
        <begin position="35"/>
        <end position="126"/>
    </location>
</feature>
<sequence length="430" mass="48716">MKIKIELKLSRFIWLFDSLLKVLLALEDVAVYTQPVFEDPSNVTAIAGNNAKLQCKVHHLENYTVAWVNPRGTILTRGYLKITDDTRISTDRNVDEDWNIIIRNISFEDRGFYNCVINTAPFPSVNRVHLHVIVPPRIIGRVVHAPVVVREGETVTLVCNATGYPFPKIHWFRDRITNDFKQAFDTVWRDGLWYKLLKSGINVTDLPGDTLVIRNITRHCAGEYQCRANNGLSREDTRVFKVEVHFAPEVSMLIPRLGITLGSETVLQCSCSSSPIGVCVWKKDGRDLRISGKYELNPYNEGHETITLGLTISHIQEEDLGRYECHAQNELGQDSGYTDLYEYRPPVPPTHAPTARPTPRLITPDSGYRPVPTKTQKNIFDDENFVFFRPSTIKTPSKYSSESRSSSLGVAFCTLVIGFIGLHFFTSLSL</sequence>
<keyword evidence="2" id="KW-0677">Repeat</keyword>
<evidence type="ECO:0000256" key="4">
    <source>
        <dbReference type="ARBA" id="ARBA00023319"/>
    </source>
</evidence>
<dbReference type="InterPro" id="IPR007110">
    <property type="entry name" value="Ig-like_dom"/>
</dbReference>
<dbReference type="InterPro" id="IPR013783">
    <property type="entry name" value="Ig-like_fold"/>
</dbReference>
<dbReference type="InterPro" id="IPR051170">
    <property type="entry name" value="Neural/epithelial_adhesion"/>
</dbReference>
<dbReference type="AlphaFoldDB" id="A0A8W8I6Q6"/>
<dbReference type="InterPro" id="IPR013098">
    <property type="entry name" value="Ig_I-set"/>
</dbReference>
<feature type="transmembrane region" description="Helical" evidence="6">
    <location>
        <begin position="406"/>
        <end position="425"/>
    </location>
</feature>
<proteinExistence type="predicted"/>
<dbReference type="Proteomes" id="UP000005408">
    <property type="component" value="Unassembled WGS sequence"/>
</dbReference>
<evidence type="ECO:0000256" key="5">
    <source>
        <dbReference type="SAM" id="MobiDB-lite"/>
    </source>
</evidence>
<protein>
    <recommendedName>
        <fullName evidence="8">Ig-like domain-containing protein</fullName>
    </recommendedName>
</protein>
<evidence type="ECO:0000313" key="9">
    <source>
        <dbReference type="EnsemblMetazoa" id="G12860.1:cds"/>
    </source>
</evidence>
<dbReference type="Pfam" id="PF00047">
    <property type="entry name" value="ig"/>
    <property type="match status" value="1"/>
</dbReference>
<dbReference type="Pfam" id="PF13927">
    <property type="entry name" value="Ig_3"/>
    <property type="match status" value="1"/>
</dbReference>
<keyword evidence="3" id="KW-1015">Disulfide bond</keyword>
<evidence type="ECO:0000256" key="1">
    <source>
        <dbReference type="ARBA" id="ARBA00022729"/>
    </source>
</evidence>
<dbReference type="EnsemblMetazoa" id="G12860.1">
    <property type="protein sequence ID" value="G12860.1:cds"/>
    <property type="gene ID" value="G12860"/>
</dbReference>